<evidence type="ECO:0000313" key="5">
    <source>
        <dbReference type="Proteomes" id="UP000185770"/>
    </source>
</evidence>
<feature type="coiled-coil region" evidence="1">
    <location>
        <begin position="184"/>
        <end position="239"/>
    </location>
</feature>
<evidence type="ECO:0000256" key="2">
    <source>
        <dbReference type="SAM" id="MobiDB-lite"/>
    </source>
</evidence>
<evidence type="ECO:0000256" key="1">
    <source>
        <dbReference type="SAM" id="Coils"/>
    </source>
</evidence>
<proteinExistence type="predicted"/>
<protein>
    <recommendedName>
        <fullName evidence="3">Peptidyl-prolyl cis-trans isomerase FKBP-type N-terminal domain-containing protein</fullName>
    </recommendedName>
</protein>
<feature type="region of interest" description="Disordered" evidence="2">
    <location>
        <begin position="72"/>
        <end position="100"/>
    </location>
</feature>
<feature type="domain" description="Peptidyl-prolyl cis-trans isomerase FKBP-type N-terminal" evidence="3">
    <location>
        <begin position="257"/>
        <end position="353"/>
    </location>
</feature>
<dbReference type="InterPro" id="IPR000774">
    <property type="entry name" value="PPIase_FKBP_N"/>
</dbReference>
<keyword evidence="1" id="KW-0175">Coiled coil</keyword>
<dbReference type="AlphaFoldDB" id="A0A1Q4P0D3"/>
<feature type="coiled-coil region" evidence="1">
    <location>
        <begin position="102"/>
        <end position="129"/>
    </location>
</feature>
<dbReference type="GO" id="GO:0006457">
    <property type="term" value="P:protein folding"/>
    <property type="evidence" value="ECO:0007669"/>
    <property type="project" value="InterPro"/>
</dbReference>
<dbReference type="Pfam" id="PF01346">
    <property type="entry name" value="FKBP_N"/>
    <property type="match status" value="1"/>
</dbReference>
<reference evidence="4 5" key="1">
    <citation type="submission" date="2016-09" db="EMBL/GenBank/DDBJ databases">
        <title>Serratia marcescens MSU-97 and epiphytic antimycotic-producing bacteria.</title>
        <authorList>
            <person name="Matilla M.A."/>
        </authorList>
    </citation>
    <scope>NUCLEOTIDE SEQUENCE [LARGE SCALE GENOMIC DNA]</scope>
    <source>
        <strain evidence="4 5">MSU-97</strain>
    </source>
</reference>
<dbReference type="Gene3D" id="1.10.287.460">
    <property type="entry name" value="Peptidyl-prolyl cis-trans isomerase, FKBP-type, N-terminal domain"/>
    <property type="match status" value="1"/>
</dbReference>
<dbReference type="OrthoDB" id="6451061at2"/>
<gene>
    <name evidence="4" type="ORF">BHU62_11990</name>
</gene>
<dbReference type="EMBL" id="MJAO01000010">
    <property type="protein sequence ID" value="OKB66583.1"/>
    <property type="molecule type" value="Genomic_DNA"/>
</dbReference>
<dbReference type="Proteomes" id="UP000185770">
    <property type="component" value="Unassembled WGS sequence"/>
</dbReference>
<dbReference type="InterPro" id="IPR036944">
    <property type="entry name" value="PPIase_FKBP_N_sf"/>
</dbReference>
<name>A0A1Q4P0D3_SERMA</name>
<evidence type="ECO:0000259" key="3">
    <source>
        <dbReference type="Pfam" id="PF01346"/>
    </source>
</evidence>
<sequence length="448" mass="47100">MSRSRYLRLCSQRWLGWCVLSLLLTVVPGLQAEEQGGYTPPAGTPDVSGLMGGSGNHDYSLGALMVQQGSAGTNGSGVSSGHGSVLDGMGSGSASSSSTAVRKALRAENRKLKAQVMALTGEMRSLQDKVVSASDPARLAEMTARLAERDKKLAEQDALIASLKATSARLEHDNLSLLAGTGSLEKAKSDLKAVQTQLKLARAELSTVRAGLLQADNARAQLESTLLSTRSQLARANERAAAAGKVAAVPLDSGARKEAYVVGQAMASGLRERLSEYAASGVELDLARVNAGLNDGLRSKMQLPRGEMDKVYQSFARRLQMQVTTKVKEGEALLAKQLAGRKPAKTVAGISYVVVKKGKAIKDSDAPLALALTERMVEGKTLSTIPRLTLGPDDDMPAIVREALPLLGEGAEVEAYALAKSVYGTLPLPKGVAAYTVLVYRMTGLKAG</sequence>
<evidence type="ECO:0000313" key="4">
    <source>
        <dbReference type="EMBL" id="OKB66583.1"/>
    </source>
</evidence>
<accession>A0A1Q4P0D3</accession>
<organism evidence="4 5">
    <name type="scientific">Serratia marcescens</name>
    <dbReference type="NCBI Taxonomy" id="615"/>
    <lineage>
        <taxon>Bacteria</taxon>
        <taxon>Pseudomonadati</taxon>
        <taxon>Pseudomonadota</taxon>
        <taxon>Gammaproteobacteria</taxon>
        <taxon>Enterobacterales</taxon>
        <taxon>Yersiniaceae</taxon>
        <taxon>Serratia</taxon>
    </lineage>
</organism>
<comment type="caution">
    <text evidence="4">The sequence shown here is derived from an EMBL/GenBank/DDBJ whole genome shotgun (WGS) entry which is preliminary data.</text>
</comment>